<evidence type="ECO:0000313" key="2">
    <source>
        <dbReference type="Proteomes" id="UP000023152"/>
    </source>
</evidence>
<gene>
    <name evidence="1" type="ORF">RFI_31878</name>
</gene>
<organism evidence="1 2">
    <name type="scientific">Reticulomyxa filosa</name>
    <dbReference type="NCBI Taxonomy" id="46433"/>
    <lineage>
        <taxon>Eukaryota</taxon>
        <taxon>Sar</taxon>
        <taxon>Rhizaria</taxon>
        <taxon>Retaria</taxon>
        <taxon>Foraminifera</taxon>
        <taxon>Monothalamids</taxon>
        <taxon>Reticulomyxidae</taxon>
        <taxon>Reticulomyxa</taxon>
    </lineage>
</organism>
<keyword evidence="2" id="KW-1185">Reference proteome</keyword>
<proteinExistence type="predicted"/>
<evidence type="ECO:0000313" key="1">
    <source>
        <dbReference type="EMBL" id="ETO05518.1"/>
    </source>
</evidence>
<dbReference type="AlphaFoldDB" id="X6LUC2"/>
<comment type="caution">
    <text evidence="1">The sequence shown here is derived from an EMBL/GenBank/DDBJ whole genome shotgun (WGS) entry which is preliminary data.</text>
</comment>
<dbReference type="Proteomes" id="UP000023152">
    <property type="component" value="Unassembled WGS sequence"/>
</dbReference>
<sequence>MCTTCSAVSARSADTKSPTRKVVRLQKRARYVKKKDTFFFFFTRQLQQRHTDHVSADLSILNHFAILTFTLSKSVRAAICELFFFKEILSEYEHSRPKNLTEMEQQTNKFMFEFDRLTALRPKQYKENTLHRVRGWIQTKGEDGFKMIHYPFTFLRKKYRSVDLLNSKELVDTKKEKF</sequence>
<accession>X6LUC2</accession>
<reference evidence="1 2" key="1">
    <citation type="journal article" date="2013" name="Curr. Biol.">
        <title>The Genome of the Foraminiferan Reticulomyxa filosa.</title>
        <authorList>
            <person name="Glockner G."/>
            <person name="Hulsmann N."/>
            <person name="Schleicher M."/>
            <person name="Noegel A.A."/>
            <person name="Eichinger L."/>
            <person name="Gallinger C."/>
            <person name="Pawlowski J."/>
            <person name="Sierra R."/>
            <person name="Euteneuer U."/>
            <person name="Pillet L."/>
            <person name="Moustafa A."/>
            <person name="Platzer M."/>
            <person name="Groth M."/>
            <person name="Szafranski K."/>
            <person name="Schliwa M."/>
        </authorList>
    </citation>
    <scope>NUCLEOTIDE SEQUENCE [LARGE SCALE GENOMIC DNA]</scope>
</reference>
<protein>
    <submittedName>
        <fullName evidence="1">Uncharacterized protein</fullName>
    </submittedName>
</protein>
<name>X6LUC2_RETFI</name>
<dbReference type="EMBL" id="ASPP01028034">
    <property type="protein sequence ID" value="ETO05518.1"/>
    <property type="molecule type" value="Genomic_DNA"/>
</dbReference>